<proteinExistence type="predicted"/>
<evidence type="ECO:0000313" key="2">
    <source>
        <dbReference type="Proteomes" id="UP000183567"/>
    </source>
</evidence>
<organism evidence="1 2">
    <name type="scientific">Rhizopogon vesiculosus</name>
    <dbReference type="NCBI Taxonomy" id="180088"/>
    <lineage>
        <taxon>Eukaryota</taxon>
        <taxon>Fungi</taxon>
        <taxon>Dikarya</taxon>
        <taxon>Basidiomycota</taxon>
        <taxon>Agaricomycotina</taxon>
        <taxon>Agaricomycetes</taxon>
        <taxon>Agaricomycetidae</taxon>
        <taxon>Boletales</taxon>
        <taxon>Suillineae</taxon>
        <taxon>Rhizopogonaceae</taxon>
        <taxon>Rhizopogon</taxon>
    </lineage>
</organism>
<protein>
    <submittedName>
        <fullName evidence="1">Uncharacterized protein</fullName>
    </submittedName>
</protein>
<dbReference type="Proteomes" id="UP000183567">
    <property type="component" value="Unassembled WGS sequence"/>
</dbReference>
<dbReference type="EMBL" id="LVVM01006378">
    <property type="protein sequence ID" value="OJA08207.1"/>
    <property type="molecule type" value="Genomic_DNA"/>
</dbReference>
<reference evidence="1 2" key="1">
    <citation type="submission" date="2016-03" db="EMBL/GenBank/DDBJ databases">
        <title>Comparative genomics of the ectomycorrhizal sister species Rhizopogon vinicolor and Rhizopogon vesiculosus (Basidiomycota: Boletales) reveals a divergence of the mating type B locus.</title>
        <authorList>
            <person name="Mujic A.B."/>
            <person name="Kuo A."/>
            <person name="Tritt A."/>
            <person name="Lipzen A."/>
            <person name="Chen C."/>
            <person name="Johnson J."/>
            <person name="Sharma A."/>
            <person name="Barry K."/>
            <person name="Grigoriev I.V."/>
            <person name="Spatafora J.W."/>
        </authorList>
    </citation>
    <scope>NUCLEOTIDE SEQUENCE [LARGE SCALE GENOMIC DNA]</scope>
    <source>
        <strain evidence="1 2">AM-OR11-056</strain>
    </source>
</reference>
<accession>A0A1J8PHY5</accession>
<evidence type="ECO:0000313" key="1">
    <source>
        <dbReference type="EMBL" id="OJA08207.1"/>
    </source>
</evidence>
<name>A0A1J8PHY5_9AGAM</name>
<dbReference type="AlphaFoldDB" id="A0A1J8PHY5"/>
<keyword evidence="2" id="KW-1185">Reference proteome</keyword>
<dbReference type="STRING" id="180088.A0A1J8PHY5"/>
<sequence length="178" mass="20328">MIRVALHHLKPEGKSETASIGNIERDVRVSLNSTLSELRFIVIEQLNPLWAEWSCNHSISLYLLEMHKAPKMILYDPRRPSHGADEPVLQEFFLRSTTKDPVPKFYANARVSILLVMTNVQFEEVLLWQEQQENVCLHSVSHARALLTNVLEGHIRLQYCRHGTGGFHCTQAADCNGE</sequence>
<comment type="caution">
    <text evidence="1">The sequence shown here is derived from an EMBL/GenBank/DDBJ whole genome shotgun (WGS) entry which is preliminary data.</text>
</comment>
<gene>
    <name evidence="1" type="ORF">AZE42_08903</name>
</gene>
<dbReference type="OrthoDB" id="2677877at2759"/>